<keyword evidence="1" id="KW-0472">Membrane</keyword>
<feature type="transmembrane region" description="Helical" evidence="1">
    <location>
        <begin position="28"/>
        <end position="49"/>
    </location>
</feature>
<name>A0A645HSP5_9ZZZZ</name>
<dbReference type="EMBL" id="VSSQ01094825">
    <property type="protein sequence ID" value="MPN39174.1"/>
    <property type="molecule type" value="Genomic_DNA"/>
</dbReference>
<dbReference type="AlphaFoldDB" id="A0A645HSP5"/>
<gene>
    <name evidence="2" type="ORF">SDC9_186702</name>
</gene>
<proteinExistence type="predicted"/>
<sequence length="136" mass="14660">MIGITLAAFTFRGIYWRTPPYCLFPTIRLAYCTGIFLVPCTSIIAPAITTNRKIISSRKSTKPPGALINRATSATKACGKRAIIPIRMIKEIPLPTPLSVILSPNHNTNILPPARITVDGITQSNNPPGIADPKAP</sequence>
<comment type="caution">
    <text evidence="2">The sequence shown here is derived from an EMBL/GenBank/DDBJ whole genome shotgun (WGS) entry which is preliminary data.</text>
</comment>
<evidence type="ECO:0000256" key="1">
    <source>
        <dbReference type="SAM" id="Phobius"/>
    </source>
</evidence>
<organism evidence="2">
    <name type="scientific">bioreactor metagenome</name>
    <dbReference type="NCBI Taxonomy" id="1076179"/>
    <lineage>
        <taxon>unclassified sequences</taxon>
        <taxon>metagenomes</taxon>
        <taxon>ecological metagenomes</taxon>
    </lineage>
</organism>
<accession>A0A645HSP5</accession>
<evidence type="ECO:0000313" key="2">
    <source>
        <dbReference type="EMBL" id="MPN39174.1"/>
    </source>
</evidence>
<keyword evidence="1" id="KW-0812">Transmembrane</keyword>
<reference evidence="2" key="1">
    <citation type="submission" date="2019-08" db="EMBL/GenBank/DDBJ databases">
        <authorList>
            <person name="Kucharzyk K."/>
            <person name="Murdoch R.W."/>
            <person name="Higgins S."/>
            <person name="Loffler F."/>
        </authorList>
    </citation>
    <scope>NUCLEOTIDE SEQUENCE</scope>
</reference>
<protein>
    <submittedName>
        <fullName evidence="2">Uncharacterized protein</fullName>
    </submittedName>
</protein>
<keyword evidence="1" id="KW-1133">Transmembrane helix</keyword>